<dbReference type="PANTHER" id="PTHR37534:SF51">
    <property type="entry name" value="ACRIFLAVINE SENSITIVITY CONTROL PROTEIN ACR-2"/>
    <property type="match status" value="1"/>
</dbReference>
<dbReference type="PANTHER" id="PTHR37534">
    <property type="entry name" value="TRANSCRIPTIONAL ACTIVATOR PROTEIN UGA3"/>
    <property type="match status" value="1"/>
</dbReference>
<dbReference type="Pfam" id="PF11951">
    <property type="entry name" value="Fungal_trans_2"/>
    <property type="match status" value="1"/>
</dbReference>
<evidence type="ECO:0000313" key="5">
    <source>
        <dbReference type="Proteomes" id="UP000078397"/>
    </source>
</evidence>
<evidence type="ECO:0000256" key="3">
    <source>
        <dbReference type="SAM" id="MobiDB-lite"/>
    </source>
</evidence>
<dbReference type="EMBL" id="LSBJ02000014">
    <property type="protein sequence ID" value="OAQ58732.1"/>
    <property type="molecule type" value="Genomic_DNA"/>
</dbReference>
<feature type="compositionally biased region" description="Polar residues" evidence="3">
    <location>
        <begin position="382"/>
        <end position="391"/>
    </location>
</feature>
<accession>A0A179F001</accession>
<dbReference type="GO" id="GO:0045944">
    <property type="term" value="P:positive regulation of transcription by RNA polymerase II"/>
    <property type="evidence" value="ECO:0007669"/>
    <property type="project" value="TreeGrafter"/>
</dbReference>
<dbReference type="GO" id="GO:0003700">
    <property type="term" value="F:DNA-binding transcription factor activity"/>
    <property type="evidence" value="ECO:0007669"/>
    <property type="project" value="TreeGrafter"/>
</dbReference>
<protein>
    <submittedName>
        <fullName evidence="4">Zn(2)-C6 fungal-type DNA-binding domain-containing protein</fullName>
    </submittedName>
</protein>
<dbReference type="RefSeq" id="XP_018136851.1">
    <property type="nucleotide sequence ID" value="XM_018289242.1"/>
</dbReference>
<name>A0A179F001_METCM</name>
<feature type="region of interest" description="Disordered" evidence="3">
    <location>
        <begin position="1"/>
        <end position="47"/>
    </location>
</feature>
<evidence type="ECO:0000256" key="2">
    <source>
        <dbReference type="ARBA" id="ARBA00023242"/>
    </source>
</evidence>
<keyword evidence="4" id="KW-0238">DNA-binding</keyword>
<proteinExistence type="predicted"/>
<comment type="subcellular location">
    <subcellularLocation>
        <location evidence="1">Nucleus</location>
    </subcellularLocation>
</comment>
<dbReference type="GO" id="GO:0000976">
    <property type="term" value="F:transcription cis-regulatory region binding"/>
    <property type="evidence" value="ECO:0007669"/>
    <property type="project" value="TreeGrafter"/>
</dbReference>
<feature type="compositionally biased region" description="Basic and acidic residues" evidence="3">
    <location>
        <begin position="8"/>
        <end position="27"/>
    </location>
</feature>
<comment type="caution">
    <text evidence="4">The sequence shown here is derived from an EMBL/GenBank/DDBJ whole genome shotgun (WGS) entry which is preliminary data.</text>
</comment>
<dbReference type="OrthoDB" id="19261at2759"/>
<gene>
    <name evidence="4" type="ORF">VFPPC_10955</name>
</gene>
<evidence type="ECO:0000313" key="4">
    <source>
        <dbReference type="EMBL" id="OAQ58732.1"/>
    </source>
</evidence>
<keyword evidence="5" id="KW-1185">Reference proteome</keyword>
<dbReference type="GeneID" id="28853236"/>
<dbReference type="Proteomes" id="UP000078397">
    <property type="component" value="Unassembled WGS sequence"/>
</dbReference>
<dbReference type="KEGG" id="pchm:VFPPC_10955"/>
<dbReference type="InterPro" id="IPR021858">
    <property type="entry name" value="Fun_TF"/>
</dbReference>
<feature type="region of interest" description="Disordered" evidence="3">
    <location>
        <begin position="372"/>
        <end position="391"/>
    </location>
</feature>
<dbReference type="AlphaFoldDB" id="A0A179F001"/>
<sequence length="579" mass="64559">MQTQEINRIGDVDAGRQVEKGLPQEKRAKPKGRPKLVLMPPQLGPHSEEAEDEEILGVLIRWYKRYGQLKAERDSTGRPIMPLAPMINPSGYEADRLAIGSLMYLNAHMLVDLADLLCVDASDNPHQLPTEYWCYYPDMILDLVISVTMTHQLLKSQGSQCLLEYPAEQGVSGVVVRRRSYSLGSVHHPHLPSIYKHKQNALEALGKEIQDPETQYSDLTLNIVVMLLRVEIQQSAFSAWPIHLEAAKAIIAHRGGMASLAGDTHANLEFCLVSVMLIDIMSCVTTPTEDLAKHTAKQQEYIPLLPTLFKDGLSIGFPCANTLVEGIIRINRVRYFSSVTQHYATKWAAVGEKLVCQIADFDPVTWAENQRGPRRFAKASPGGSSKESITLNASDHGYGSTGVTSTEEYDVNHRQAWVNLARAQQISVLLYCLQCHFMQPQLSKTIPALRRLLNADDAEDDILRDVSSLRELALHALLEALRRLWGEGGGRAAWQAKFSFWPLFIAGLEVTSQTIVTEKSFVCRSLYKLVAQGGDMGPADAVSVIETFWEWNSHAVEISSMKSCWSDNFARIASRGVFF</sequence>
<organism evidence="4 5">
    <name type="scientific">Pochonia chlamydosporia 170</name>
    <dbReference type="NCBI Taxonomy" id="1380566"/>
    <lineage>
        <taxon>Eukaryota</taxon>
        <taxon>Fungi</taxon>
        <taxon>Dikarya</taxon>
        <taxon>Ascomycota</taxon>
        <taxon>Pezizomycotina</taxon>
        <taxon>Sordariomycetes</taxon>
        <taxon>Hypocreomycetidae</taxon>
        <taxon>Hypocreales</taxon>
        <taxon>Clavicipitaceae</taxon>
        <taxon>Pochonia</taxon>
    </lineage>
</organism>
<evidence type="ECO:0000256" key="1">
    <source>
        <dbReference type="ARBA" id="ARBA00004123"/>
    </source>
</evidence>
<reference evidence="4 5" key="1">
    <citation type="journal article" date="2016" name="PLoS Pathog.">
        <title>Biosynthesis of antibiotic leucinostatins in bio-control fungus Purpureocillium lilacinum and their inhibition on phytophthora revealed by genome mining.</title>
        <authorList>
            <person name="Wang G."/>
            <person name="Liu Z."/>
            <person name="Lin R."/>
            <person name="Li E."/>
            <person name="Mao Z."/>
            <person name="Ling J."/>
            <person name="Yang Y."/>
            <person name="Yin W.B."/>
            <person name="Xie B."/>
        </authorList>
    </citation>
    <scope>NUCLEOTIDE SEQUENCE [LARGE SCALE GENOMIC DNA]</scope>
    <source>
        <strain evidence="4">170</strain>
    </source>
</reference>
<dbReference type="GO" id="GO:0005634">
    <property type="term" value="C:nucleus"/>
    <property type="evidence" value="ECO:0007669"/>
    <property type="project" value="UniProtKB-SubCell"/>
</dbReference>
<keyword evidence="2" id="KW-0539">Nucleus</keyword>